<feature type="region of interest" description="Disordered" evidence="1">
    <location>
        <begin position="18"/>
        <end position="58"/>
    </location>
</feature>
<sequence>ECYAAFCKSFHATGEAANGFPEASADADGEGGQGGAAADGVGAEPGGQGVPGADGDSCSDRDFGDRVLAWLPATAIILHGVTNPPAVLRAGFCEMDVIE</sequence>
<keyword evidence="3" id="KW-1185">Reference proteome</keyword>
<protein>
    <submittedName>
        <fullName evidence="2">Uncharacterized protein</fullName>
    </submittedName>
</protein>
<evidence type="ECO:0000256" key="1">
    <source>
        <dbReference type="SAM" id="MobiDB-lite"/>
    </source>
</evidence>
<reference evidence="2" key="1">
    <citation type="submission" date="2023-10" db="EMBL/GenBank/DDBJ databases">
        <authorList>
            <person name="Chen Y."/>
            <person name="Shah S."/>
            <person name="Dougan E. K."/>
            <person name="Thang M."/>
            <person name="Chan C."/>
        </authorList>
    </citation>
    <scope>NUCLEOTIDE SEQUENCE [LARGE SCALE GENOMIC DNA]</scope>
</reference>
<proteinExistence type="predicted"/>
<dbReference type="EMBL" id="CAUYUJ010021008">
    <property type="protein sequence ID" value="CAK0901978.1"/>
    <property type="molecule type" value="Genomic_DNA"/>
</dbReference>
<evidence type="ECO:0000313" key="3">
    <source>
        <dbReference type="Proteomes" id="UP001189429"/>
    </source>
</evidence>
<name>A0ABN9XPX3_9DINO</name>
<gene>
    <name evidence="2" type="ORF">PCOR1329_LOCUS78758</name>
</gene>
<comment type="caution">
    <text evidence="2">The sequence shown here is derived from an EMBL/GenBank/DDBJ whole genome shotgun (WGS) entry which is preliminary data.</text>
</comment>
<feature type="compositionally biased region" description="Gly residues" evidence="1">
    <location>
        <begin position="30"/>
        <end position="52"/>
    </location>
</feature>
<accession>A0ABN9XPX3</accession>
<feature type="non-terminal residue" evidence="2">
    <location>
        <position position="99"/>
    </location>
</feature>
<feature type="non-terminal residue" evidence="2">
    <location>
        <position position="1"/>
    </location>
</feature>
<dbReference type="Proteomes" id="UP001189429">
    <property type="component" value="Unassembled WGS sequence"/>
</dbReference>
<organism evidence="2 3">
    <name type="scientific">Prorocentrum cordatum</name>
    <dbReference type="NCBI Taxonomy" id="2364126"/>
    <lineage>
        <taxon>Eukaryota</taxon>
        <taxon>Sar</taxon>
        <taxon>Alveolata</taxon>
        <taxon>Dinophyceae</taxon>
        <taxon>Prorocentrales</taxon>
        <taxon>Prorocentraceae</taxon>
        <taxon>Prorocentrum</taxon>
    </lineage>
</organism>
<evidence type="ECO:0000313" key="2">
    <source>
        <dbReference type="EMBL" id="CAK0901978.1"/>
    </source>
</evidence>